<dbReference type="CDD" id="cd17536">
    <property type="entry name" value="REC_YesN-like"/>
    <property type="match status" value="1"/>
</dbReference>
<sequence length="520" mass="60490">MIKVLVAEDQVLIQQDVCQKIMKTNKDVEVVGTALNGQEAYKKILKFCPDVLITDIRMPLQSGLELIRQLKEEHIPIKTVILSGYKDFDYAKEAIQLGVDEYLLKPVSISDLEYVLNTLEEKILWDQNSRLHQALYQTLNAGASIPSSVLHTLSFQECCLILLNLDPCATFSFQDWLSYENELDELLKGPLIQKYLKKGESVHICSGQTYNQRILVFLMQKASQDKLDMMISELQKQLRRFTVSSTFCVSRPFVHLDSLHQEYQLLNTQLKNQLIFGQSAVLRGQNFLEELQKPKKTLSGSLLEDFRFSVKSRNSTEFLRHLHTFLETCRLQKMTQKHLSEYLKQLLHLFYEDTLNSQLTGREMEIDEYLSNAKTYEELELSLQILFEQLFRQKNQDSALSASSEALIEDVKEYIRANYGKEMNINDIAIHFSITPTYLSRLFKKYSDIRPIEYLTNYRIQQACDYFSHSQLTVREVAELCGYANQFYFSKVFKQITSLSPSEYRIQHQAEEQNEDAGRI</sequence>
<gene>
    <name evidence="5" type="ORF">HGO97_010840</name>
</gene>
<dbReference type="RefSeq" id="WP_216241502.1">
    <property type="nucleotide sequence ID" value="NZ_JABACJ020000009.1"/>
</dbReference>
<evidence type="ECO:0000259" key="4">
    <source>
        <dbReference type="PROSITE" id="PS50110"/>
    </source>
</evidence>
<proteinExistence type="predicted"/>
<keyword evidence="6" id="KW-1185">Reference proteome</keyword>
<organism evidence="5 6">
    <name type="scientific">Faecalicatena faecalis</name>
    <dbReference type="NCBI Taxonomy" id="2726362"/>
    <lineage>
        <taxon>Bacteria</taxon>
        <taxon>Bacillati</taxon>
        <taxon>Bacillota</taxon>
        <taxon>Clostridia</taxon>
        <taxon>Lachnospirales</taxon>
        <taxon>Lachnospiraceae</taxon>
        <taxon>Faecalicatena</taxon>
    </lineage>
</organism>
<evidence type="ECO:0000256" key="2">
    <source>
        <dbReference type="PROSITE-ProRule" id="PRU00169"/>
    </source>
</evidence>
<dbReference type="PROSITE" id="PS50110">
    <property type="entry name" value="RESPONSE_REGULATORY"/>
    <property type="match status" value="1"/>
</dbReference>
<dbReference type="PROSITE" id="PS01124">
    <property type="entry name" value="HTH_ARAC_FAMILY_2"/>
    <property type="match status" value="1"/>
</dbReference>
<dbReference type="SMART" id="SM00342">
    <property type="entry name" value="HTH_ARAC"/>
    <property type="match status" value="1"/>
</dbReference>
<dbReference type="EMBL" id="JABACJ020000009">
    <property type="protein sequence ID" value="MBU3876309.1"/>
    <property type="molecule type" value="Genomic_DNA"/>
</dbReference>
<keyword evidence="1" id="KW-0238">DNA-binding</keyword>
<feature type="domain" description="HTH araC/xylS-type" evidence="3">
    <location>
        <begin position="409"/>
        <end position="507"/>
    </location>
</feature>
<dbReference type="PANTHER" id="PTHR43280:SF10">
    <property type="entry name" value="REGULATORY PROTEIN POCR"/>
    <property type="match status" value="1"/>
</dbReference>
<reference evidence="5 6" key="1">
    <citation type="submission" date="2021-06" db="EMBL/GenBank/DDBJ databases">
        <title>Faecalicatena sp. nov. isolated from porcine feces.</title>
        <authorList>
            <person name="Oh B.S."/>
            <person name="Lee J.H."/>
        </authorList>
    </citation>
    <scope>NUCLEOTIDE SEQUENCE [LARGE SCALE GENOMIC DNA]</scope>
    <source>
        <strain evidence="5 6">AGMB00832</strain>
    </source>
</reference>
<evidence type="ECO:0000313" key="5">
    <source>
        <dbReference type="EMBL" id="MBU3876309.1"/>
    </source>
</evidence>
<dbReference type="Pfam" id="PF00072">
    <property type="entry name" value="Response_reg"/>
    <property type="match status" value="1"/>
</dbReference>
<name>A0ABS6D3Z7_9FIRM</name>
<accession>A0ABS6D3Z7</accession>
<evidence type="ECO:0000313" key="6">
    <source>
        <dbReference type="Proteomes" id="UP000723714"/>
    </source>
</evidence>
<protein>
    <submittedName>
        <fullName evidence="5">Response regulator</fullName>
    </submittedName>
</protein>
<dbReference type="SMART" id="SM00448">
    <property type="entry name" value="REC"/>
    <property type="match status" value="1"/>
</dbReference>
<dbReference type="InterPro" id="IPR018060">
    <property type="entry name" value="HTH_AraC"/>
</dbReference>
<dbReference type="PANTHER" id="PTHR43280">
    <property type="entry name" value="ARAC-FAMILY TRANSCRIPTIONAL REGULATOR"/>
    <property type="match status" value="1"/>
</dbReference>
<dbReference type="Pfam" id="PF12833">
    <property type="entry name" value="HTH_18"/>
    <property type="match status" value="1"/>
</dbReference>
<dbReference type="Proteomes" id="UP000723714">
    <property type="component" value="Unassembled WGS sequence"/>
</dbReference>
<evidence type="ECO:0000259" key="3">
    <source>
        <dbReference type="PROSITE" id="PS01124"/>
    </source>
</evidence>
<evidence type="ECO:0000256" key="1">
    <source>
        <dbReference type="ARBA" id="ARBA00023125"/>
    </source>
</evidence>
<feature type="domain" description="Response regulatory" evidence="4">
    <location>
        <begin position="3"/>
        <end position="120"/>
    </location>
</feature>
<feature type="modified residue" description="4-aspartylphosphate" evidence="2">
    <location>
        <position position="55"/>
    </location>
</feature>
<keyword evidence="2" id="KW-0597">Phosphoprotein</keyword>
<comment type="caution">
    <text evidence="5">The sequence shown here is derived from an EMBL/GenBank/DDBJ whole genome shotgun (WGS) entry which is preliminary data.</text>
</comment>
<dbReference type="InterPro" id="IPR001789">
    <property type="entry name" value="Sig_transdc_resp-reg_receiver"/>
</dbReference>